<comment type="caution">
    <text evidence="1">The sequence shown here is derived from an EMBL/GenBank/DDBJ whole genome shotgun (WGS) entry which is preliminary data.</text>
</comment>
<dbReference type="EMBL" id="VSSQ01144646">
    <property type="protein sequence ID" value="MPN64163.1"/>
    <property type="molecule type" value="Genomic_DNA"/>
</dbReference>
<evidence type="ECO:0000313" key="1">
    <source>
        <dbReference type="EMBL" id="MPN64163.1"/>
    </source>
</evidence>
<accession>A0A645JYJ5</accession>
<name>A0A645JYJ5_9ZZZZ</name>
<protein>
    <submittedName>
        <fullName evidence="1">Uncharacterized protein</fullName>
    </submittedName>
</protein>
<gene>
    <name evidence="1" type="ORF">SDC9_211934</name>
</gene>
<reference evidence="1" key="1">
    <citation type="submission" date="2019-08" db="EMBL/GenBank/DDBJ databases">
        <authorList>
            <person name="Kucharzyk K."/>
            <person name="Murdoch R.W."/>
            <person name="Higgins S."/>
            <person name="Loffler F."/>
        </authorList>
    </citation>
    <scope>NUCLEOTIDE SEQUENCE</scope>
</reference>
<dbReference type="AlphaFoldDB" id="A0A645JYJ5"/>
<sequence>MHVRKGFAERLKLRDKPQRVEAAARTDFNNAGVTAGYVFAGFDRFFVAVHRLARPLVKITPCRSQAHGAVVPLKKLESQIFFHFNDGKTYCGL</sequence>
<organism evidence="1">
    <name type="scientific">bioreactor metagenome</name>
    <dbReference type="NCBI Taxonomy" id="1076179"/>
    <lineage>
        <taxon>unclassified sequences</taxon>
        <taxon>metagenomes</taxon>
        <taxon>ecological metagenomes</taxon>
    </lineage>
</organism>
<proteinExistence type="predicted"/>